<dbReference type="InterPro" id="IPR016032">
    <property type="entry name" value="Sig_transdc_resp-reg_C-effctor"/>
</dbReference>
<feature type="region of interest" description="Disordered" evidence="1">
    <location>
        <begin position="379"/>
        <end position="536"/>
    </location>
</feature>
<comment type="caution">
    <text evidence="3">The sequence shown here is derived from an EMBL/GenBank/DDBJ whole genome shotgun (WGS) entry which is preliminary data.</text>
</comment>
<evidence type="ECO:0000256" key="1">
    <source>
        <dbReference type="SAM" id="MobiDB-lite"/>
    </source>
</evidence>
<dbReference type="Pfam" id="PF13191">
    <property type="entry name" value="AAA_16"/>
    <property type="match status" value="1"/>
</dbReference>
<dbReference type="Gene3D" id="1.10.10.10">
    <property type="entry name" value="Winged helix-like DNA-binding domain superfamily/Winged helix DNA-binding domain"/>
    <property type="match status" value="1"/>
</dbReference>
<evidence type="ECO:0000313" key="3">
    <source>
        <dbReference type="EMBL" id="MBS2545583.1"/>
    </source>
</evidence>
<dbReference type="EMBL" id="JAAFYZ010000004">
    <property type="protein sequence ID" value="MBS2545583.1"/>
    <property type="molecule type" value="Genomic_DNA"/>
</dbReference>
<accession>A0ABS5KGX9</accession>
<evidence type="ECO:0000313" key="4">
    <source>
        <dbReference type="Proteomes" id="UP000730482"/>
    </source>
</evidence>
<dbReference type="RefSeq" id="WP_212007251.1">
    <property type="nucleotide sequence ID" value="NZ_JAAFYZ010000004.1"/>
</dbReference>
<dbReference type="InterPro" id="IPR011990">
    <property type="entry name" value="TPR-like_helical_dom_sf"/>
</dbReference>
<sequence>MIGHRELVADLAARAADGAPTVLSAPPGRGKSALLDAVAEPWITREDHVIWLTAAPTDHEVPFAALADLLCEAPGLPALWLEAVRQALRRIPGRPDRVAIRLAAKACVDSAPPPTKRVLLLADDTQWWDPDSLDALAYLARHGIPVVAATRPGGPVDFLGRDAIELPVPALTAEQTATLLQERGIGLRVAARVHAAAGGNARLTVEIARGLDASSGALDVVTTPTAARRCVRGWIDELPTPDGIWRTLLITALAADPSIPTLRRTAGPDTLEALACAEQAGLIAVDVHGTVSFPATAVRDTVLADASQETLRTVHLLLAETATDSTARLWHRASAARDHPDLGVASELAAAARAVRRRGDPGRAAELWLLAAEMMPARDEASETGNADEAGAADGSLAPLPAPVSGTANKPAAEQQPAPTTRPVPPRDPAPTANQQLASERSPRTAADPAQASAASEPAQHLDAALPAPPSDLALAAEQQQQQQIAKPPAPPSNLAPTANQQHPAQHRDETAATPTAEQQPEPAIPPTSPPNPSPTAVSALLLAAATDAAAAGRPHLARTAVTRLDRTESDHLARARARLAVVDAAGQAVGGLDDLLGRALADAEAAADPALLSAVHLRVAWHAHLALGDNRRAHDAARAAVRAAELSQNPESRAAALVMLARIEQLLGEPSYPRVLRRALALSSDPVPGALLNSPRWLSVRFALFADQLDEARHHLRQLTPHAERSGSHADRALLLRGSVEIDARAGHGAAAIRNARRLEELPGAERASPGPAFFTSALAQLAGGTLEEALRLAERGTAASAQEQDQIFLTRCLALSGMVHVLLRDTPAAADDLQRVRTLVEEQGLVDPSAVRFHADLAEVLVTLGQGDEAAAVIADARREAERLRRRGVLATLDRADAVLKAAQGDHPRAEALLHRADHTFRTLGLPLERGRVLLTRSNIDKRRRRAASARHFHDQAEAVFRRAQAPLWEPAEVVGEAPAPDLTAAEQRIVALVTEGLPNREIAANLFLSVKTVESVLTGVYRKLGVRSRTQLAVLLRDD</sequence>
<dbReference type="PROSITE" id="PS50043">
    <property type="entry name" value="HTH_LUXR_2"/>
    <property type="match status" value="1"/>
</dbReference>
<dbReference type="InterPro" id="IPR027417">
    <property type="entry name" value="P-loop_NTPase"/>
</dbReference>
<dbReference type="Proteomes" id="UP000730482">
    <property type="component" value="Unassembled WGS sequence"/>
</dbReference>
<dbReference type="SUPFAM" id="SSF52540">
    <property type="entry name" value="P-loop containing nucleoside triphosphate hydrolases"/>
    <property type="match status" value="1"/>
</dbReference>
<gene>
    <name evidence="3" type="ORF">KGQ19_01740</name>
</gene>
<feature type="compositionally biased region" description="Pro residues" evidence="1">
    <location>
        <begin position="523"/>
        <end position="534"/>
    </location>
</feature>
<dbReference type="Pfam" id="PF00196">
    <property type="entry name" value="GerE"/>
    <property type="match status" value="1"/>
</dbReference>
<dbReference type="SUPFAM" id="SSF46894">
    <property type="entry name" value="C-terminal effector domain of the bipartite response regulators"/>
    <property type="match status" value="1"/>
</dbReference>
<reference evidence="3 4" key="1">
    <citation type="submission" date="2020-02" db="EMBL/GenBank/DDBJ databases">
        <title>Acidophilic actinobacteria isolated from forest soil.</title>
        <authorList>
            <person name="Golinska P."/>
        </authorList>
    </citation>
    <scope>NUCLEOTIDE SEQUENCE [LARGE SCALE GENOMIC DNA]</scope>
    <source>
        <strain evidence="3 4">NL8</strain>
    </source>
</reference>
<feature type="compositionally biased region" description="Pro residues" evidence="1">
    <location>
        <begin position="420"/>
        <end position="429"/>
    </location>
</feature>
<organism evidence="3 4">
    <name type="scientific">Catenulispora pinistramenti</name>
    <dbReference type="NCBI Taxonomy" id="2705254"/>
    <lineage>
        <taxon>Bacteria</taxon>
        <taxon>Bacillati</taxon>
        <taxon>Actinomycetota</taxon>
        <taxon>Actinomycetes</taxon>
        <taxon>Catenulisporales</taxon>
        <taxon>Catenulisporaceae</taxon>
        <taxon>Catenulispora</taxon>
    </lineage>
</organism>
<feature type="compositionally biased region" description="Low complexity" evidence="1">
    <location>
        <begin position="446"/>
        <end position="487"/>
    </location>
</feature>
<proteinExistence type="predicted"/>
<dbReference type="InterPro" id="IPR036388">
    <property type="entry name" value="WH-like_DNA-bd_sf"/>
</dbReference>
<name>A0ABS5KGX9_9ACTN</name>
<evidence type="ECO:0000259" key="2">
    <source>
        <dbReference type="PROSITE" id="PS50043"/>
    </source>
</evidence>
<feature type="compositionally biased region" description="Polar residues" evidence="1">
    <location>
        <begin position="495"/>
        <end position="504"/>
    </location>
</feature>
<keyword evidence="4" id="KW-1185">Reference proteome</keyword>
<dbReference type="PRINTS" id="PR00038">
    <property type="entry name" value="HTHLUXR"/>
</dbReference>
<dbReference type="CDD" id="cd06170">
    <property type="entry name" value="LuxR_C_like"/>
    <property type="match status" value="1"/>
</dbReference>
<dbReference type="Gene3D" id="1.25.40.10">
    <property type="entry name" value="Tetratricopeptide repeat domain"/>
    <property type="match status" value="1"/>
</dbReference>
<dbReference type="InterPro" id="IPR041664">
    <property type="entry name" value="AAA_16"/>
</dbReference>
<feature type="domain" description="HTH luxR-type" evidence="2">
    <location>
        <begin position="978"/>
        <end position="1042"/>
    </location>
</feature>
<protein>
    <submittedName>
        <fullName evidence="3">AAA family ATPase</fullName>
    </submittedName>
</protein>
<dbReference type="SMART" id="SM00421">
    <property type="entry name" value="HTH_LUXR"/>
    <property type="match status" value="1"/>
</dbReference>
<dbReference type="InterPro" id="IPR000792">
    <property type="entry name" value="Tscrpt_reg_LuxR_C"/>
</dbReference>